<organism evidence="1 2">
    <name type="scientific">Streptomyces plumbiresistens</name>
    <dbReference type="NCBI Taxonomy" id="511811"/>
    <lineage>
        <taxon>Bacteria</taxon>
        <taxon>Bacillati</taxon>
        <taxon>Actinomycetota</taxon>
        <taxon>Actinomycetes</taxon>
        <taxon>Kitasatosporales</taxon>
        <taxon>Streptomycetaceae</taxon>
        <taxon>Streptomyces</taxon>
    </lineage>
</organism>
<accession>A0ABP7RHV6</accession>
<evidence type="ECO:0000313" key="2">
    <source>
        <dbReference type="Proteomes" id="UP001500456"/>
    </source>
</evidence>
<name>A0ABP7RHV6_9ACTN</name>
<proteinExistence type="predicted"/>
<protein>
    <submittedName>
        <fullName evidence="1">Uncharacterized protein</fullName>
    </submittedName>
</protein>
<sequence>MGERLKDGVDEDLGLLRSGGRVLGDLLGDGQPAAHRVLGGVESRGRQLPADQVGQLVPVTRAEK</sequence>
<dbReference type="Proteomes" id="UP001500456">
    <property type="component" value="Unassembled WGS sequence"/>
</dbReference>
<evidence type="ECO:0000313" key="1">
    <source>
        <dbReference type="EMBL" id="GAA3997732.1"/>
    </source>
</evidence>
<comment type="caution">
    <text evidence="1">The sequence shown here is derived from an EMBL/GenBank/DDBJ whole genome shotgun (WGS) entry which is preliminary data.</text>
</comment>
<reference evidence="2" key="1">
    <citation type="journal article" date="2019" name="Int. J. Syst. Evol. Microbiol.">
        <title>The Global Catalogue of Microorganisms (GCM) 10K type strain sequencing project: providing services to taxonomists for standard genome sequencing and annotation.</title>
        <authorList>
            <consortium name="The Broad Institute Genomics Platform"/>
            <consortium name="The Broad Institute Genome Sequencing Center for Infectious Disease"/>
            <person name="Wu L."/>
            <person name="Ma J."/>
        </authorList>
    </citation>
    <scope>NUCLEOTIDE SEQUENCE [LARGE SCALE GENOMIC DNA]</scope>
    <source>
        <strain evidence="2">JCM 16924</strain>
    </source>
</reference>
<gene>
    <name evidence="1" type="ORF">GCM10022232_38610</name>
</gene>
<keyword evidence="2" id="KW-1185">Reference proteome</keyword>
<dbReference type="EMBL" id="BAAAZX010000010">
    <property type="protein sequence ID" value="GAA3997732.1"/>
    <property type="molecule type" value="Genomic_DNA"/>
</dbReference>